<reference evidence="1 3" key="1">
    <citation type="submission" date="2018-11" db="EMBL/GenBank/DDBJ databases">
        <title>Shewanella sp. M2.</title>
        <authorList>
            <person name="Hwang Y.J."/>
            <person name="Hwang C.Y."/>
        </authorList>
    </citation>
    <scope>NUCLEOTIDE SEQUENCE [LARGE SCALE GENOMIC DNA]</scope>
    <source>
        <strain evidence="1 3">M2</strain>
    </source>
</reference>
<keyword evidence="3" id="KW-1185">Reference proteome</keyword>
<accession>A0A3N4E6X6</accession>
<dbReference type="AlphaFoldDB" id="A0A3N4E6X6"/>
<protein>
    <submittedName>
        <fullName evidence="2">Uncharacterized protein</fullName>
    </submittedName>
</protein>
<evidence type="ECO:0000313" key="4">
    <source>
        <dbReference type="Proteomes" id="UP000278855"/>
    </source>
</evidence>
<reference evidence="4" key="2">
    <citation type="submission" date="2018-11" db="EMBL/GenBank/DDBJ databases">
        <title>Shewanella sp. R106.</title>
        <authorList>
            <person name="Hwang Y.J."/>
            <person name="Hwang C.Y."/>
        </authorList>
    </citation>
    <scope>NUCLEOTIDE SEQUENCE [LARGE SCALE GENOMIC DNA]</scope>
    <source>
        <strain evidence="4">R106</strain>
    </source>
</reference>
<dbReference type="OrthoDB" id="9807577at2"/>
<gene>
    <name evidence="2" type="ORF">EGC77_11935</name>
    <name evidence="1" type="ORF">EGC80_05315</name>
</gene>
<dbReference type="Proteomes" id="UP000278855">
    <property type="component" value="Unassembled WGS sequence"/>
</dbReference>
<dbReference type="KEGG" id="spsr:EGC80_05315"/>
<organism evidence="2 4">
    <name type="scientific">Shewanella psychromarinicola</name>
    <dbReference type="NCBI Taxonomy" id="2487742"/>
    <lineage>
        <taxon>Bacteria</taxon>
        <taxon>Pseudomonadati</taxon>
        <taxon>Pseudomonadota</taxon>
        <taxon>Gammaproteobacteria</taxon>
        <taxon>Alteromonadales</taxon>
        <taxon>Shewanellaceae</taxon>
        <taxon>Shewanella</taxon>
    </lineage>
</organism>
<dbReference type="Proteomes" id="UP000273778">
    <property type="component" value="Chromosome"/>
</dbReference>
<proteinExistence type="predicted"/>
<dbReference type="EMBL" id="RKKB01000003">
    <property type="protein sequence ID" value="RPA32502.1"/>
    <property type="molecule type" value="Genomic_DNA"/>
</dbReference>
<name>A0A3N4E6X6_9GAMM</name>
<sequence>MTNLFAYRATEPSEINIQGDPIGAGNDSCLN</sequence>
<evidence type="ECO:0000313" key="2">
    <source>
        <dbReference type="EMBL" id="RPA32502.1"/>
    </source>
</evidence>
<reference evidence="2" key="3">
    <citation type="submission" date="2018-11" db="EMBL/GenBank/DDBJ databases">
        <authorList>
            <person name="Hwang Y.J."/>
            <person name="Hwang C.Y."/>
        </authorList>
    </citation>
    <scope>NUCLEOTIDE SEQUENCE</scope>
    <source>
        <strain evidence="2">R106</strain>
    </source>
</reference>
<dbReference type="EMBL" id="CP034073">
    <property type="protein sequence ID" value="AZG34403.1"/>
    <property type="molecule type" value="Genomic_DNA"/>
</dbReference>
<evidence type="ECO:0000313" key="1">
    <source>
        <dbReference type="EMBL" id="AZG34403.1"/>
    </source>
</evidence>
<evidence type="ECO:0000313" key="3">
    <source>
        <dbReference type="Proteomes" id="UP000273778"/>
    </source>
</evidence>